<evidence type="ECO:0000256" key="1">
    <source>
        <dbReference type="SAM" id="MobiDB-lite"/>
    </source>
</evidence>
<dbReference type="Proteomes" id="UP001642484">
    <property type="component" value="Unassembled WGS sequence"/>
</dbReference>
<feature type="compositionally biased region" description="Basic and acidic residues" evidence="1">
    <location>
        <begin position="1"/>
        <end position="10"/>
    </location>
</feature>
<comment type="caution">
    <text evidence="3">The sequence shown here is derived from an EMBL/GenBank/DDBJ whole genome shotgun (WGS) entry which is preliminary data.</text>
</comment>
<dbReference type="EMBL" id="CAXAMN010005236">
    <property type="protein sequence ID" value="CAK9013008.1"/>
    <property type="molecule type" value="Genomic_DNA"/>
</dbReference>
<feature type="compositionally biased region" description="Basic and acidic residues" evidence="1">
    <location>
        <begin position="36"/>
        <end position="50"/>
    </location>
</feature>
<name>A0ABP0JFP3_9DINO</name>
<organism evidence="3 4">
    <name type="scientific">Durusdinium trenchii</name>
    <dbReference type="NCBI Taxonomy" id="1381693"/>
    <lineage>
        <taxon>Eukaryota</taxon>
        <taxon>Sar</taxon>
        <taxon>Alveolata</taxon>
        <taxon>Dinophyceae</taxon>
        <taxon>Suessiales</taxon>
        <taxon>Symbiodiniaceae</taxon>
        <taxon>Durusdinium</taxon>
    </lineage>
</organism>
<keyword evidence="4" id="KW-1185">Reference proteome</keyword>
<dbReference type="Pfam" id="PF17781">
    <property type="entry name" value="RPN1_RPN2_N"/>
    <property type="match status" value="1"/>
</dbReference>
<evidence type="ECO:0000313" key="4">
    <source>
        <dbReference type="Proteomes" id="UP001642484"/>
    </source>
</evidence>
<evidence type="ECO:0000259" key="2">
    <source>
        <dbReference type="Pfam" id="PF17781"/>
    </source>
</evidence>
<gene>
    <name evidence="3" type="ORF">CCMP2556_LOCUS11087</name>
</gene>
<feature type="region of interest" description="Disordered" evidence="1">
    <location>
        <begin position="1"/>
        <end position="50"/>
    </location>
</feature>
<evidence type="ECO:0000313" key="3">
    <source>
        <dbReference type="EMBL" id="CAK9013008.1"/>
    </source>
</evidence>
<accession>A0ABP0JFP3</accession>
<protein>
    <recommendedName>
        <fullName evidence="2">RPN1 N-terminal domain-containing protein</fullName>
    </recommendedName>
</protein>
<dbReference type="InterPro" id="IPR040892">
    <property type="entry name" value="RPN1_N"/>
</dbReference>
<proteinExistence type="predicted"/>
<feature type="domain" description="RPN1 N-terminal" evidence="2">
    <location>
        <begin position="53"/>
        <end position="118"/>
    </location>
</feature>
<reference evidence="3 4" key="1">
    <citation type="submission" date="2024-02" db="EMBL/GenBank/DDBJ databases">
        <authorList>
            <person name="Chen Y."/>
            <person name="Shah S."/>
            <person name="Dougan E. K."/>
            <person name="Thang M."/>
            <person name="Chan C."/>
        </authorList>
    </citation>
    <scope>NUCLEOTIDE SEQUENCE [LARGE SCALE GENOMIC DNA]</scope>
</reference>
<sequence length="120" mass="13511">MANGKSEKDAVALAVPSKGGEPTDQAKKDAKKKNAKEKQEELSEEDRQKKEELELLVQRAQDSDQGVAKMAMEAMVKELKESTSSMTSVPKPLKFLRPHYSTLTEHYAKMPASDLKRFFR</sequence>